<protein>
    <submittedName>
        <fullName evidence="6">Site-specific integrase</fullName>
    </submittedName>
</protein>
<evidence type="ECO:0000256" key="3">
    <source>
        <dbReference type="ARBA" id="ARBA00023125"/>
    </source>
</evidence>
<dbReference type="SUPFAM" id="SSF56349">
    <property type="entry name" value="DNA breaking-rejoining enzymes"/>
    <property type="match status" value="1"/>
</dbReference>
<dbReference type="InterPro" id="IPR011010">
    <property type="entry name" value="DNA_brk_join_enz"/>
</dbReference>
<reference evidence="6" key="1">
    <citation type="journal article" date="2021" name="Proc. Natl. Acad. Sci. U.S.A.">
        <title>Global biogeography of chemosynthetic symbionts reveals both localized and globally distributed symbiont groups. .</title>
        <authorList>
            <person name="Osvatic J.T."/>
            <person name="Wilkins L.G.E."/>
            <person name="Leibrecht L."/>
            <person name="Leray M."/>
            <person name="Zauner S."/>
            <person name="Polzin J."/>
            <person name="Camacho Y."/>
            <person name="Gros O."/>
            <person name="van Gils J.A."/>
            <person name="Eisen J.A."/>
            <person name="Petersen J.M."/>
            <person name="Yuen B."/>
        </authorList>
    </citation>
    <scope>NUCLEOTIDE SEQUENCE</scope>
    <source>
        <strain evidence="6">MAGclacostrist055</strain>
    </source>
</reference>
<dbReference type="AlphaFoldDB" id="A0A9E4NHP5"/>
<dbReference type="InterPro" id="IPR002104">
    <property type="entry name" value="Integrase_catalytic"/>
</dbReference>
<dbReference type="Pfam" id="PF00589">
    <property type="entry name" value="Phage_integrase"/>
    <property type="match status" value="1"/>
</dbReference>
<sequence length="211" mass="24266">MSETEYSPEMRLFSLDGQRLYLTAQERDQFLDAAEHEDRENQMFCRVLHYTGCRPSEALELVPGRVLMDEKSLVFRSLKKRKEDSRGRTKLPQYRSVPVPNSLVKELDFVFGIRKIQKRGKGLDDLLWTMSRPTAYRLVKRVMNRAGIEGKQATGKGLRHGFGVAMVTAKKPLPLHILSQLMGHSDTKTTEIYLQVVGEEKRKLVEDAWEG</sequence>
<evidence type="ECO:0000256" key="4">
    <source>
        <dbReference type="ARBA" id="ARBA00023172"/>
    </source>
</evidence>
<dbReference type="Proteomes" id="UP000886674">
    <property type="component" value="Unassembled WGS sequence"/>
</dbReference>
<dbReference type="GO" id="GO:0015074">
    <property type="term" value="P:DNA integration"/>
    <property type="evidence" value="ECO:0007669"/>
    <property type="project" value="UniProtKB-KW"/>
</dbReference>
<evidence type="ECO:0000313" key="6">
    <source>
        <dbReference type="EMBL" id="MCG7977436.1"/>
    </source>
</evidence>
<dbReference type="PANTHER" id="PTHR30349:SF41">
    <property type="entry name" value="INTEGRASE_RECOMBINASE PROTEIN MJ0367-RELATED"/>
    <property type="match status" value="1"/>
</dbReference>
<accession>A0A9E4NHP5</accession>
<dbReference type="InterPro" id="IPR050090">
    <property type="entry name" value="Tyrosine_recombinase_XerCD"/>
</dbReference>
<dbReference type="PANTHER" id="PTHR30349">
    <property type="entry name" value="PHAGE INTEGRASE-RELATED"/>
    <property type="match status" value="1"/>
</dbReference>
<gene>
    <name evidence="6" type="ORF">JAY77_04720</name>
</gene>
<evidence type="ECO:0000256" key="1">
    <source>
        <dbReference type="ARBA" id="ARBA00008857"/>
    </source>
</evidence>
<dbReference type="GO" id="GO:0006310">
    <property type="term" value="P:DNA recombination"/>
    <property type="evidence" value="ECO:0007669"/>
    <property type="project" value="UniProtKB-KW"/>
</dbReference>
<feature type="domain" description="Tyr recombinase" evidence="5">
    <location>
        <begin position="17"/>
        <end position="206"/>
    </location>
</feature>
<dbReference type="Gene3D" id="1.10.443.10">
    <property type="entry name" value="Intergrase catalytic core"/>
    <property type="match status" value="1"/>
</dbReference>
<dbReference type="InterPro" id="IPR013762">
    <property type="entry name" value="Integrase-like_cat_sf"/>
</dbReference>
<keyword evidence="3" id="KW-0238">DNA-binding</keyword>
<comment type="caution">
    <text evidence="6">The sequence shown here is derived from an EMBL/GenBank/DDBJ whole genome shotgun (WGS) entry which is preliminary data.</text>
</comment>
<evidence type="ECO:0000259" key="5">
    <source>
        <dbReference type="PROSITE" id="PS51898"/>
    </source>
</evidence>
<evidence type="ECO:0000256" key="2">
    <source>
        <dbReference type="ARBA" id="ARBA00022908"/>
    </source>
</evidence>
<keyword evidence="2" id="KW-0229">DNA integration</keyword>
<keyword evidence="4" id="KW-0233">DNA recombination</keyword>
<dbReference type="EMBL" id="JAEPCR010000015">
    <property type="protein sequence ID" value="MCG7977436.1"/>
    <property type="molecule type" value="Genomic_DNA"/>
</dbReference>
<proteinExistence type="inferred from homology"/>
<dbReference type="CDD" id="cd00397">
    <property type="entry name" value="DNA_BRE_C"/>
    <property type="match status" value="1"/>
</dbReference>
<comment type="similarity">
    <text evidence="1">Belongs to the 'phage' integrase family.</text>
</comment>
<name>A0A9E4NHP5_9GAMM</name>
<evidence type="ECO:0000313" key="7">
    <source>
        <dbReference type="Proteomes" id="UP000886674"/>
    </source>
</evidence>
<dbReference type="GO" id="GO:0003677">
    <property type="term" value="F:DNA binding"/>
    <property type="evidence" value="ECO:0007669"/>
    <property type="project" value="UniProtKB-KW"/>
</dbReference>
<organism evidence="6 7">
    <name type="scientific">Candidatus Thiodiazotropha taylori</name>
    <dbReference type="NCBI Taxonomy" id="2792791"/>
    <lineage>
        <taxon>Bacteria</taxon>
        <taxon>Pseudomonadati</taxon>
        <taxon>Pseudomonadota</taxon>
        <taxon>Gammaproteobacteria</taxon>
        <taxon>Chromatiales</taxon>
        <taxon>Sedimenticolaceae</taxon>
        <taxon>Candidatus Thiodiazotropha</taxon>
    </lineage>
</organism>
<dbReference type="PROSITE" id="PS51898">
    <property type="entry name" value="TYR_RECOMBINASE"/>
    <property type="match status" value="1"/>
</dbReference>